<dbReference type="EMBL" id="BDIP01003250">
    <property type="protein sequence ID" value="GIQ87466.1"/>
    <property type="molecule type" value="Genomic_DNA"/>
</dbReference>
<proteinExistence type="inferred from homology"/>
<dbReference type="InterPro" id="IPR012349">
    <property type="entry name" value="Split_barrel_FMN-bd"/>
</dbReference>
<feature type="domain" description="Flavin reductase like" evidence="4">
    <location>
        <begin position="11"/>
        <end position="168"/>
    </location>
</feature>
<gene>
    <name evidence="5" type="ORF">KIPB_009511</name>
</gene>
<dbReference type="InterPro" id="IPR052174">
    <property type="entry name" value="Flavoredoxin"/>
</dbReference>
<keyword evidence="6" id="KW-1185">Reference proteome</keyword>
<dbReference type="InterPro" id="IPR002563">
    <property type="entry name" value="Flavin_Rdtase-like_dom"/>
</dbReference>
<evidence type="ECO:0000256" key="2">
    <source>
        <dbReference type="ARBA" id="ARBA00022630"/>
    </source>
</evidence>
<keyword evidence="2" id="KW-0285">Flavoprotein</keyword>
<evidence type="ECO:0000313" key="5">
    <source>
        <dbReference type="EMBL" id="GIQ87466.1"/>
    </source>
</evidence>
<evidence type="ECO:0000313" key="6">
    <source>
        <dbReference type="Proteomes" id="UP000265618"/>
    </source>
</evidence>
<dbReference type="Proteomes" id="UP000265618">
    <property type="component" value="Unassembled WGS sequence"/>
</dbReference>
<comment type="similarity">
    <text evidence="3">Belongs to the flavoredoxin family.</text>
</comment>
<dbReference type="AlphaFoldDB" id="A0A9K3D2G8"/>
<evidence type="ECO:0000256" key="1">
    <source>
        <dbReference type="ARBA" id="ARBA00001917"/>
    </source>
</evidence>
<evidence type="ECO:0000259" key="4">
    <source>
        <dbReference type="SMART" id="SM00903"/>
    </source>
</evidence>
<comment type="cofactor">
    <cofactor evidence="1">
        <name>FMN</name>
        <dbReference type="ChEBI" id="CHEBI:58210"/>
    </cofactor>
</comment>
<dbReference type="SMART" id="SM00903">
    <property type="entry name" value="Flavin_Reduct"/>
    <property type="match status" value="1"/>
</dbReference>
<organism evidence="5 6">
    <name type="scientific">Kipferlia bialata</name>
    <dbReference type="NCBI Taxonomy" id="797122"/>
    <lineage>
        <taxon>Eukaryota</taxon>
        <taxon>Metamonada</taxon>
        <taxon>Carpediemonas-like organisms</taxon>
        <taxon>Kipferlia</taxon>
    </lineage>
</organism>
<dbReference type="Gene3D" id="2.30.110.10">
    <property type="entry name" value="Electron Transport, Fmn-binding Protein, Chain A"/>
    <property type="match status" value="1"/>
</dbReference>
<dbReference type="PANTHER" id="PTHR43567:SF1">
    <property type="entry name" value="FLAVOREDOXIN"/>
    <property type="match status" value="1"/>
</dbReference>
<sequence length="177" mass="18983">TEIQASLPALMKRTALNTCVVTWQKDAPEGDETVQNKGPQRGGLTMSWWAPVNGSPMTLAVSVGHERYSINPIKETGSFCLNVLNPSQIDIGKGFGYASQNRLQDKDKFDLCGVTPSTGPVLGLPVLPGPISFECKVTSVMCMSDHDLIVGEVVAVVLGETEEGETRNLLAAMGKMF</sequence>
<accession>A0A9K3D2G8</accession>
<reference evidence="5 6" key="1">
    <citation type="journal article" date="2018" name="PLoS ONE">
        <title>The draft genome of Kipferlia bialata reveals reductive genome evolution in fornicate parasites.</title>
        <authorList>
            <person name="Tanifuji G."/>
            <person name="Takabayashi S."/>
            <person name="Kume K."/>
            <person name="Takagi M."/>
            <person name="Nakayama T."/>
            <person name="Kamikawa R."/>
            <person name="Inagaki Y."/>
            <person name="Hashimoto T."/>
        </authorList>
    </citation>
    <scope>NUCLEOTIDE SEQUENCE [LARGE SCALE GENOMIC DNA]</scope>
    <source>
        <strain evidence="5">NY0173</strain>
    </source>
</reference>
<evidence type="ECO:0000256" key="3">
    <source>
        <dbReference type="ARBA" id="ARBA00038054"/>
    </source>
</evidence>
<comment type="caution">
    <text evidence="5">The sequence shown here is derived from an EMBL/GenBank/DDBJ whole genome shotgun (WGS) entry which is preliminary data.</text>
</comment>
<name>A0A9K3D2G8_9EUKA</name>
<dbReference type="PANTHER" id="PTHR43567">
    <property type="entry name" value="FLAVOREDOXIN-RELATED-RELATED"/>
    <property type="match status" value="1"/>
</dbReference>
<dbReference type="Pfam" id="PF01613">
    <property type="entry name" value="Flavin_Reduct"/>
    <property type="match status" value="1"/>
</dbReference>
<dbReference type="SUPFAM" id="SSF50475">
    <property type="entry name" value="FMN-binding split barrel"/>
    <property type="match status" value="1"/>
</dbReference>
<feature type="non-terminal residue" evidence="5">
    <location>
        <position position="1"/>
    </location>
</feature>
<protein>
    <recommendedName>
        <fullName evidence="4">Flavin reductase like domain-containing protein</fullName>
    </recommendedName>
</protein>
<dbReference type="GO" id="GO:0010181">
    <property type="term" value="F:FMN binding"/>
    <property type="evidence" value="ECO:0007669"/>
    <property type="project" value="InterPro"/>
</dbReference>